<dbReference type="AlphaFoldDB" id="A0ABD1DN23"/>
<proteinExistence type="predicted"/>
<comment type="caution">
    <text evidence="1">The sequence shown here is derived from an EMBL/GenBank/DDBJ whole genome shotgun (WGS) entry which is preliminary data.</text>
</comment>
<accession>A0ABD1DN23</accession>
<evidence type="ECO:0000313" key="1">
    <source>
        <dbReference type="EMBL" id="KAL1400937.1"/>
    </source>
</evidence>
<organism evidence="1 2">
    <name type="scientific">Culex pipiens pipiens</name>
    <name type="common">Northern house mosquito</name>
    <dbReference type="NCBI Taxonomy" id="38569"/>
    <lineage>
        <taxon>Eukaryota</taxon>
        <taxon>Metazoa</taxon>
        <taxon>Ecdysozoa</taxon>
        <taxon>Arthropoda</taxon>
        <taxon>Hexapoda</taxon>
        <taxon>Insecta</taxon>
        <taxon>Pterygota</taxon>
        <taxon>Neoptera</taxon>
        <taxon>Endopterygota</taxon>
        <taxon>Diptera</taxon>
        <taxon>Nematocera</taxon>
        <taxon>Culicoidea</taxon>
        <taxon>Culicidae</taxon>
        <taxon>Culicinae</taxon>
        <taxon>Culicini</taxon>
        <taxon>Culex</taxon>
        <taxon>Culex</taxon>
    </lineage>
</organism>
<evidence type="ECO:0000313" key="2">
    <source>
        <dbReference type="Proteomes" id="UP001562425"/>
    </source>
</evidence>
<dbReference type="Proteomes" id="UP001562425">
    <property type="component" value="Unassembled WGS sequence"/>
</dbReference>
<feature type="non-terminal residue" evidence="1">
    <location>
        <position position="39"/>
    </location>
</feature>
<protein>
    <submittedName>
        <fullName evidence="1">Uncharacterized protein</fullName>
    </submittedName>
</protein>
<keyword evidence="2" id="KW-1185">Reference proteome</keyword>
<gene>
    <name evidence="1" type="ORF">pipiens_000155</name>
</gene>
<sequence>MASAGLVCRPTFFGHMATMLAPIGPGEGIRREVLDDLVD</sequence>
<name>A0ABD1DN23_CULPP</name>
<dbReference type="EMBL" id="JBEHCU010005097">
    <property type="protein sequence ID" value="KAL1400937.1"/>
    <property type="molecule type" value="Genomic_DNA"/>
</dbReference>
<reference evidence="1 2" key="1">
    <citation type="submission" date="2024-05" db="EMBL/GenBank/DDBJ databases">
        <title>Culex pipiens pipiens assembly and annotation.</title>
        <authorList>
            <person name="Alout H."/>
            <person name="Durand T."/>
        </authorList>
    </citation>
    <scope>NUCLEOTIDE SEQUENCE [LARGE SCALE GENOMIC DNA]</scope>
    <source>
        <strain evidence="1">HA-2024</strain>
        <tissue evidence="1">Whole body</tissue>
    </source>
</reference>